<sequence length="62" mass="6951">MTSQWSCGGLNPGPSACKADALPLSYNPMDALIQRMDVQRNRNEYFKMIEMQARVCGAVAQW</sequence>
<dbReference type="AlphaFoldDB" id="A0A085NQI9"/>
<accession>A0A085NQI9</accession>
<dbReference type="Proteomes" id="UP000030758">
    <property type="component" value="Unassembled WGS sequence"/>
</dbReference>
<protein>
    <submittedName>
        <fullName evidence="1">Uncharacterized protein</fullName>
    </submittedName>
</protein>
<evidence type="ECO:0000313" key="1">
    <source>
        <dbReference type="EMBL" id="KFD71735.1"/>
    </source>
</evidence>
<organism evidence="1">
    <name type="scientific">Trichuris suis</name>
    <name type="common">pig whipworm</name>
    <dbReference type="NCBI Taxonomy" id="68888"/>
    <lineage>
        <taxon>Eukaryota</taxon>
        <taxon>Metazoa</taxon>
        <taxon>Ecdysozoa</taxon>
        <taxon>Nematoda</taxon>
        <taxon>Enoplea</taxon>
        <taxon>Dorylaimia</taxon>
        <taxon>Trichinellida</taxon>
        <taxon>Trichuridae</taxon>
        <taxon>Trichuris</taxon>
    </lineage>
</organism>
<dbReference type="AntiFam" id="ANF00011">
    <property type="entry name" value="tRNA translation"/>
</dbReference>
<name>A0A085NQI9_9BILA</name>
<gene>
    <name evidence="1" type="ORF">M514_16255</name>
</gene>
<proteinExistence type="predicted"/>
<reference evidence="1" key="1">
    <citation type="journal article" date="2014" name="Nat. Genet.">
        <title>Genome and transcriptome of the porcine whipworm Trichuris suis.</title>
        <authorList>
            <person name="Jex A.R."/>
            <person name="Nejsum P."/>
            <person name="Schwarz E.M."/>
            <person name="Hu L."/>
            <person name="Young N.D."/>
            <person name="Hall R.S."/>
            <person name="Korhonen P.K."/>
            <person name="Liao S."/>
            <person name="Thamsborg S."/>
            <person name="Xia J."/>
            <person name="Xu P."/>
            <person name="Wang S."/>
            <person name="Scheerlinck J.P."/>
            <person name="Hofmann A."/>
            <person name="Sternberg P.W."/>
            <person name="Wang J."/>
            <person name="Gasser R.B."/>
        </authorList>
    </citation>
    <scope>NUCLEOTIDE SEQUENCE [LARGE SCALE GENOMIC DNA]</scope>
    <source>
        <strain evidence="1">DCEP-RM93F</strain>
    </source>
</reference>
<dbReference type="EMBL" id="KL367481">
    <property type="protein sequence ID" value="KFD71735.1"/>
    <property type="molecule type" value="Genomic_DNA"/>
</dbReference>